<reference evidence="3" key="1">
    <citation type="journal article" date="2019" name="Int. J. Syst. Evol. Microbiol.">
        <title>The Global Catalogue of Microorganisms (GCM) 10K type strain sequencing project: providing services to taxonomists for standard genome sequencing and annotation.</title>
        <authorList>
            <consortium name="The Broad Institute Genomics Platform"/>
            <consortium name="The Broad Institute Genome Sequencing Center for Infectious Disease"/>
            <person name="Wu L."/>
            <person name="Ma J."/>
        </authorList>
    </citation>
    <scope>NUCLEOTIDE SEQUENCE [LARGE SCALE GENOMIC DNA]</scope>
    <source>
        <strain evidence="3">KCTC 42986</strain>
    </source>
</reference>
<organism evidence="2 3">
    <name type="scientific">Undibacterium arcticum</name>
    <dbReference type="NCBI Taxonomy" id="1762892"/>
    <lineage>
        <taxon>Bacteria</taxon>
        <taxon>Pseudomonadati</taxon>
        <taxon>Pseudomonadota</taxon>
        <taxon>Betaproteobacteria</taxon>
        <taxon>Burkholderiales</taxon>
        <taxon>Oxalobacteraceae</taxon>
        <taxon>Undibacterium</taxon>
    </lineage>
</organism>
<name>A0ABV7FBG9_9BURK</name>
<sequence>IVVLSGGRLSAAPEYGGRDIPNYWTLARLQYAAQLQRATGLPLLVSGGTPEEGGAESEAALMARALRDDFAVPVRWLEQQSDNTAQNAQLSARLLRADGVRRILLVTDALHMPRAQAVFEHYGLQVVAAPTIFFSRERLTPVDFVPQGEGLRRSHYAAHEWLGMAWYRLRYRAVDARAADASALDR</sequence>
<dbReference type="CDD" id="cd06259">
    <property type="entry name" value="YdcF-like"/>
    <property type="match status" value="1"/>
</dbReference>
<protein>
    <submittedName>
        <fullName evidence="2">YdcF family protein</fullName>
    </submittedName>
</protein>
<dbReference type="PANTHER" id="PTHR30336">
    <property type="entry name" value="INNER MEMBRANE PROTEIN, PROBABLE PERMEASE"/>
    <property type="match status" value="1"/>
</dbReference>
<comment type="caution">
    <text evidence="2">The sequence shown here is derived from an EMBL/GenBank/DDBJ whole genome shotgun (WGS) entry which is preliminary data.</text>
</comment>
<evidence type="ECO:0000259" key="1">
    <source>
        <dbReference type="Pfam" id="PF02698"/>
    </source>
</evidence>
<dbReference type="InterPro" id="IPR003848">
    <property type="entry name" value="DUF218"/>
</dbReference>
<dbReference type="Pfam" id="PF02698">
    <property type="entry name" value="DUF218"/>
    <property type="match status" value="1"/>
</dbReference>
<dbReference type="EMBL" id="JBHRTP010000111">
    <property type="protein sequence ID" value="MFC3111371.1"/>
    <property type="molecule type" value="Genomic_DNA"/>
</dbReference>
<keyword evidence="3" id="KW-1185">Reference proteome</keyword>
<accession>A0ABV7FBG9</accession>
<dbReference type="InterPro" id="IPR014729">
    <property type="entry name" value="Rossmann-like_a/b/a_fold"/>
</dbReference>
<proteinExistence type="predicted"/>
<evidence type="ECO:0000313" key="3">
    <source>
        <dbReference type="Proteomes" id="UP001595530"/>
    </source>
</evidence>
<dbReference type="RefSeq" id="WP_390333479.1">
    <property type="nucleotide sequence ID" value="NZ_JBHRTP010000111.1"/>
</dbReference>
<dbReference type="PANTHER" id="PTHR30336:SF4">
    <property type="entry name" value="ENVELOPE BIOGENESIS FACTOR ELYC"/>
    <property type="match status" value="1"/>
</dbReference>
<gene>
    <name evidence="2" type="ORF">ACFOFO_26090</name>
</gene>
<evidence type="ECO:0000313" key="2">
    <source>
        <dbReference type="EMBL" id="MFC3111371.1"/>
    </source>
</evidence>
<dbReference type="Gene3D" id="3.40.50.620">
    <property type="entry name" value="HUPs"/>
    <property type="match status" value="1"/>
</dbReference>
<dbReference type="Proteomes" id="UP001595530">
    <property type="component" value="Unassembled WGS sequence"/>
</dbReference>
<feature type="domain" description="DUF218" evidence="1">
    <location>
        <begin position="1"/>
        <end position="163"/>
    </location>
</feature>
<feature type="non-terminal residue" evidence="2">
    <location>
        <position position="1"/>
    </location>
</feature>
<dbReference type="InterPro" id="IPR051599">
    <property type="entry name" value="Cell_Envelope_Assoc"/>
</dbReference>